<evidence type="ECO:0000313" key="2">
    <source>
        <dbReference type="EMBL" id="KAJ5239216.1"/>
    </source>
</evidence>
<accession>A0A9W9P7Y7</accession>
<dbReference type="EMBL" id="JAPQKS010000003">
    <property type="protein sequence ID" value="KAJ5239216.1"/>
    <property type="molecule type" value="Genomic_DNA"/>
</dbReference>
<keyword evidence="3" id="KW-1185">Reference proteome</keyword>
<dbReference type="Proteomes" id="UP001150941">
    <property type="component" value="Unassembled WGS sequence"/>
</dbReference>
<sequence length="98" mass="11000">MGGNWSERLRRRVKGGEDPASAPKPAPKPAPRRKLQKKKPGHVTWAEPEITESFEVTKTPQVPESPRAELKIPEAPLEATEEPEVARRAYGHRNTWGD</sequence>
<reference evidence="2" key="1">
    <citation type="submission" date="2022-11" db="EMBL/GenBank/DDBJ databases">
        <authorList>
            <person name="Petersen C."/>
        </authorList>
    </citation>
    <scope>NUCLEOTIDE SEQUENCE</scope>
    <source>
        <strain evidence="2">IBT 19713</strain>
    </source>
</reference>
<organism evidence="2 3">
    <name type="scientific">Penicillium chermesinum</name>
    <dbReference type="NCBI Taxonomy" id="63820"/>
    <lineage>
        <taxon>Eukaryota</taxon>
        <taxon>Fungi</taxon>
        <taxon>Dikarya</taxon>
        <taxon>Ascomycota</taxon>
        <taxon>Pezizomycotina</taxon>
        <taxon>Eurotiomycetes</taxon>
        <taxon>Eurotiomycetidae</taxon>
        <taxon>Eurotiales</taxon>
        <taxon>Aspergillaceae</taxon>
        <taxon>Penicillium</taxon>
    </lineage>
</organism>
<feature type="region of interest" description="Disordered" evidence="1">
    <location>
        <begin position="1"/>
        <end position="98"/>
    </location>
</feature>
<evidence type="ECO:0000256" key="1">
    <source>
        <dbReference type="SAM" id="MobiDB-lite"/>
    </source>
</evidence>
<reference evidence="2" key="2">
    <citation type="journal article" date="2023" name="IMA Fungus">
        <title>Comparative genomic study of the Penicillium genus elucidates a diverse pangenome and 15 lateral gene transfer events.</title>
        <authorList>
            <person name="Petersen C."/>
            <person name="Sorensen T."/>
            <person name="Nielsen M.R."/>
            <person name="Sondergaard T.E."/>
            <person name="Sorensen J.L."/>
            <person name="Fitzpatrick D.A."/>
            <person name="Frisvad J.C."/>
            <person name="Nielsen K.L."/>
        </authorList>
    </citation>
    <scope>NUCLEOTIDE SEQUENCE</scope>
    <source>
        <strain evidence="2">IBT 19713</strain>
    </source>
</reference>
<feature type="compositionally biased region" description="Basic residues" evidence="1">
    <location>
        <begin position="30"/>
        <end position="41"/>
    </location>
</feature>
<comment type="caution">
    <text evidence="2">The sequence shown here is derived from an EMBL/GenBank/DDBJ whole genome shotgun (WGS) entry which is preliminary data.</text>
</comment>
<name>A0A9W9P7Y7_9EURO</name>
<gene>
    <name evidence="2" type="ORF">N7468_003835</name>
</gene>
<evidence type="ECO:0000313" key="3">
    <source>
        <dbReference type="Proteomes" id="UP001150941"/>
    </source>
</evidence>
<dbReference type="GeneID" id="83200435"/>
<dbReference type="AlphaFoldDB" id="A0A9W9P7Y7"/>
<protein>
    <submittedName>
        <fullName evidence="2">Uncharacterized protein</fullName>
    </submittedName>
</protein>
<dbReference type="RefSeq" id="XP_058332135.1">
    <property type="nucleotide sequence ID" value="XM_058473132.1"/>
</dbReference>
<proteinExistence type="predicted"/>